<organism evidence="2 3">
    <name type="scientific">Dictyobacter halimunensis</name>
    <dbReference type="NCBI Taxonomy" id="3026934"/>
    <lineage>
        <taxon>Bacteria</taxon>
        <taxon>Bacillati</taxon>
        <taxon>Chloroflexota</taxon>
        <taxon>Ktedonobacteria</taxon>
        <taxon>Ktedonobacterales</taxon>
        <taxon>Dictyobacteraceae</taxon>
        <taxon>Dictyobacter</taxon>
    </lineage>
</organism>
<dbReference type="InterPro" id="IPR024775">
    <property type="entry name" value="DinB-like"/>
</dbReference>
<evidence type="ECO:0000313" key="3">
    <source>
        <dbReference type="Proteomes" id="UP001344906"/>
    </source>
</evidence>
<evidence type="ECO:0000313" key="2">
    <source>
        <dbReference type="EMBL" id="GLV55108.1"/>
    </source>
</evidence>
<gene>
    <name evidence="2" type="ORF">KDH_19550</name>
</gene>
<dbReference type="Pfam" id="PF12867">
    <property type="entry name" value="DinB_2"/>
    <property type="match status" value="1"/>
</dbReference>
<feature type="domain" description="DinB-like" evidence="1">
    <location>
        <begin position="22"/>
        <end position="156"/>
    </location>
</feature>
<dbReference type="RefSeq" id="WP_338249154.1">
    <property type="nucleotide sequence ID" value="NZ_BSRI01000001.1"/>
</dbReference>
<evidence type="ECO:0000259" key="1">
    <source>
        <dbReference type="Pfam" id="PF12867"/>
    </source>
</evidence>
<name>A0ABQ6FLH5_9CHLR</name>
<sequence length="173" mass="19391">MTEQALPLITFYKGWKSYQRGLIEMIAPLTVEQLASPAPGHQWTIGQIAQHIVGNRVWWFQVWMGEGSPELAPIAHWDPSDKVEIAPLNAAELVAGLESTWNMIADALGRWTASDLEQVFQPPAALGEEERANWPAFSRQWIIWHTLEHEIHHGGELSLALGNYSLPGVYGDM</sequence>
<dbReference type="EMBL" id="BSRI01000001">
    <property type="protein sequence ID" value="GLV55108.1"/>
    <property type="molecule type" value="Genomic_DNA"/>
</dbReference>
<keyword evidence="3" id="KW-1185">Reference proteome</keyword>
<dbReference type="Proteomes" id="UP001344906">
    <property type="component" value="Unassembled WGS sequence"/>
</dbReference>
<protein>
    <recommendedName>
        <fullName evidence="1">DinB-like domain-containing protein</fullName>
    </recommendedName>
</protein>
<proteinExistence type="predicted"/>
<comment type="caution">
    <text evidence="2">The sequence shown here is derived from an EMBL/GenBank/DDBJ whole genome shotgun (WGS) entry which is preliminary data.</text>
</comment>
<dbReference type="Gene3D" id="1.20.120.450">
    <property type="entry name" value="dinb family like domain"/>
    <property type="match status" value="1"/>
</dbReference>
<dbReference type="SUPFAM" id="SSF109854">
    <property type="entry name" value="DinB/YfiT-like putative metalloenzymes"/>
    <property type="match status" value="1"/>
</dbReference>
<dbReference type="InterPro" id="IPR034660">
    <property type="entry name" value="DinB/YfiT-like"/>
</dbReference>
<reference evidence="2 3" key="1">
    <citation type="submission" date="2023-02" db="EMBL/GenBank/DDBJ databases">
        <title>Dictyobacter halimunensis sp. nov., a new member of the class Ktedonobacteria from forest soil in a geothermal area.</title>
        <authorList>
            <person name="Rachmania M.K."/>
            <person name="Ningsih F."/>
            <person name="Sakai Y."/>
            <person name="Yabe S."/>
            <person name="Yokota A."/>
            <person name="Sjamsuridzal W."/>
        </authorList>
    </citation>
    <scope>NUCLEOTIDE SEQUENCE [LARGE SCALE GENOMIC DNA]</scope>
    <source>
        <strain evidence="2 3">S3.2.2.5</strain>
    </source>
</reference>
<accession>A0ABQ6FLH5</accession>